<protein>
    <submittedName>
        <fullName evidence="3">PucR family transcriptional regulator</fullName>
    </submittedName>
</protein>
<dbReference type="InterPro" id="IPR051448">
    <property type="entry name" value="CdaR-like_regulators"/>
</dbReference>
<dbReference type="PANTHER" id="PTHR33744:SF1">
    <property type="entry name" value="DNA-BINDING TRANSCRIPTIONAL ACTIVATOR ADER"/>
    <property type="match status" value="1"/>
</dbReference>
<gene>
    <name evidence="3" type="ORF">ACFQGD_06255</name>
</gene>
<dbReference type="Pfam" id="PF07905">
    <property type="entry name" value="PucR"/>
    <property type="match status" value="1"/>
</dbReference>
<dbReference type="PANTHER" id="PTHR33744">
    <property type="entry name" value="CARBOHYDRATE DIACID REGULATOR"/>
    <property type="match status" value="1"/>
</dbReference>
<dbReference type="InterPro" id="IPR042070">
    <property type="entry name" value="PucR_C-HTH_sf"/>
</dbReference>
<evidence type="ECO:0000313" key="4">
    <source>
        <dbReference type="Proteomes" id="UP001596337"/>
    </source>
</evidence>
<dbReference type="Proteomes" id="UP001596337">
    <property type="component" value="Unassembled WGS sequence"/>
</dbReference>
<dbReference type="EMBL" id="JBHSXX010000001">
    <property type="protein sequence ID" value="MFC6866745.1"/>
    <property type="molecule type" value="Genomic_DNA"/>
</dbReference>
<dbReference type="Pfam" id="PF13556">
    <property type="entry name" value="HTH_30"/>
    <property type="match status" value="1"/>
</dbReference>
<sequence length="482" mass="51155">MALTLRDLVAQRSLDLRVLAGEHALDRKIAWVHPTELADPTEFLDGGELLLTTGLTIDDVSVPDYVRRLVAAGVTGVGFGSGLSHAEVPQALVDAAADQRLPLLDVPHGTPFIAITKAVSAAVAADEYAAVVRTGKGQQELTRTALSRRGAGALVRKLARLVDAWVLLLDGSGEVREAAPTSARTHAEALRAELRQARAGSRLATVDGDEVLLHALGTRGRGFLAVGAPAGLDAADRHIVTTAASLLSLSLERDRAHGESLRGLRSGLAELLFGGHSELALDVIGTVFGPVPGPPWQVVVVLGGVRARAAAMDVLETELPQVFFAEHDDRLLVLGDDVSEVVERVPGLHTGICPSTSDIEVGHRQARQAANAARAAGKPVVRYDEHTAGGLLGLLAPEVARAFADQMLAPLREHDTTGRGDLVTSLRCWLEHNGHWDRAATQLGVHRHTLRNRLAKVAHLTGRDLDSPGVRAELWLALHAEV</sequence>
<organism evidence="3 4">
    <name type="scientific">Haloechinothrix salitolerans</name>
    <dbReference type="NCBI Taxonomy" id="926830"/>
    <lineage>
        <taxon>Bacteria</taxon>
        <taxon>Bacillati</taxon>
        <taxon>Actinomycetota</taxon>
        <taxon>Actinomycetes</taxon>
        <taxon>Pseudonocardiales</taxon>
        <taxon>Pseudonocardiaceae</taxon>
        <taxon>Haloechinothrix</taxon>
    </lineage>
</organism>
<dbReference type="InterPro" id="IPR025736">
    <property type="entry name" value="PucR_C-HTH_dom"/>
</dbReference>
<keyword evidence="4" id="KW-1185">Reference proteome</keyword>
<accession>A0ABW2BWQ4</accession>
<dbReference type="RefSeq" id="WP_345399503.1">
    <property type="nucleotide sequence ID" value="NZ_BAABLA010000090.1"/>
</dbReference>
<feature type="domain" description="PucR C-terminal helix-turn-helix" evidence="2">
    <location>
        <begin position="422"/>
        <end position="480"/>
    </location>
</feature>
<proteinExistence type="predicted"/>
<dbReference type="InterPro" id="IPR012914">
    <property type="entry name" value="PucR_dom"/>
</dbReference>
<evidence type="ECO:0000259" key="2">
    <source>
        <dbReference type="Pfam" id="PF13556"/>
    </source>
</evidence>
<dbReference type="Gene3D" id="1.10.10.2840">
    <property type="entry name" value="PucR C-terminal helix-turn-helix domain"/>
    <property type="match status" value="1"/>
</dbReference>
<feature type="domain" description="Purine catabolism PurC-like" evidence="1">
    <location>
        <begin position="8"/>
        <end position="122"/>
    </location>
</feature>
<reference evidence="4" key="1">
    <citation type="journal article" date="2019" name="Int. J. Syst. Evol. Microbiol.">
        <title>The Global Catalogue of Microorganisms (GCM) 10K type strain sequencing project: providing services to taxonomists for standard genome sequencing and annotation.</title>
        <authorList>
            <consortium name="The Broad Institute Genomics Platform"/>
            <consortium name="The Broad Institute Genome Sequencing Center for Infectious Disease"/>
            <person name="Wu L."/>
            <person name="Ma J."/>
        </authorList>
    </citation>
    <scope>NUCLEOTIDE SEQUENCE [LARGE SCALE GENOMIC DNA]</scope>
    <source>
        <strain evidence="4">KCTC 32255</strain>
    </source>
</reference>
<name>A0ABW2BWQ4_9PSEU</name>
<comment type="caution">
    <text evidence="3">The sequence shown here is derived from an EMBL/GenBank/DDBJ whole genome shotgun (WGS) entry which is preliminary data.</text>
</comment>
<evidence type="ECO:0000259" key="1">
    <source>
        <dbReference type="Pfam" id="PF07905"/>
    </source>
</evidence>
<evidence type="ECO:0000313" key="3">
    <source>
        <dbReference type="EMBL" id="MFC6866745.1"/>
    </source>
</evidence>